<dbReference type="Gene3D" id="1.10.600.10">
    <property type="entry name" value="Farnesyl Diphosphate Synthase"/>
    <property type="match status" value="1"/>
</dbReference>
<dbReference type="PANTHER" id="PTHR31480">
    <property type="entry name" value="BIFUNCTIONAL LYCOPENE CYCLASE/PHYTOENE SYNTHASE"/>
    <property type="match status" value="1"/>
</dbReference>
<sequence>MTDEAELRLAYTTCLRFARGHYENFPVASRLLPSSIRPHIAAVYAFARVADDFADEGDRTVQERLNLLDQWESHLVQPRPVTVTNESFSELNQPAAAHIFAALGHTMDKFDLPVELFKDLLSAFRQDVTVKRYANWAELLDYCRRSANPIGRIVLRLAGYSDPLLD</sequence>
<feature type="non-terminal residue" evidence="1">
    <location>
        <position position="166"/>
    </location>
</feature>
<dbReference type="InterPro" id="IPR008949">
    <property type="entry name" value="Isoprenoid_synthase_dom_sf"/>
</dbReference>
<organism evidence="1">
    <name type="scientific">marine metagenome</name>
    <dbReference type="NCBI Taxonomy" id="408172"/>
    <lineage>
        <taxon>unclassified sequences</taxon>
        <taxon>metagenomes</taxon>
        <taxon>ecological metagenomes</taxon>
    </lineage>
</organism>
<dbReference type="EMBL" id="UINC01097814">
    <property type="protein sequence ID" value="SVC55839.1"/>
    <property type="molecule type" value="Genomic_DNA"/>
</dbReference>
<dbReference type="AlphaFoldDB" id="A0A382N3U2"/>
<protein>
    <recommendedName>
        <fullName evidence="2">Squalene synthase HpnC</fullName>
    </recommendedName>
</protein>
<dbReference type="GO" id="GO:0016765">
    <property type="term" value="F:transferase activity, transferring alkyl or aryl (other than methyl) groups"/>
    <property type="evidence" value="ECO:0007669"/>
    <property type="project" value="UniProtKB-ARBA"/>
</dbReference>
<evidence type="ECO:0000313" key="1">
    <source>
        <dbReference type="EMBL" id="SVC55839.1"/>
    </source>
</evidence>
<evidence type="ECO:0008006" key="2">
    <source>
        <dbReference type="Google" id="ProtNLM"/>
    </source>
</evidence>
<dbReference type="SUPFAM" id="SSF48576">
    <property type="entry name" value="Terpenoid synthases"/>
    <property type="match status" value="1"/>
</dbReference>
<gene>
    <name evidence="1" type="ORF">METZ01_LOCUS308693</name>
</gene>
<reference evidence="1" key="1">
    <citation type="submission" date="2018-05" db="EMBL/GenBank/DDBJ databases">
        <authorList>
            <person name="Lanie J.A."/>
            <person name="Ng W.-L."/>
            <person name="Kazmierczak K.M."/>
            <person name="Andrzejewski T.M."/>
            <person name="Davidsen T.M."/>
            <person name="Wayne K.J."/>
            <person name="Tettelin H."/>
            <person name="Glass J.I."/>
            <person name="Rusch D."/>
            <person name="Podicherti R."/>
            <person name="Tsui H.-C.T."/>
            <person name="Winkler M.E."/>
        </authorList>
    </citation>
    <scope>NUCLEOTIDE SEQUENCE</scope>
</reference>
<dbReference type="Pfam" id="PF00494">
    <property type="entry name" value="SQS_PSY"/>
    <property type="match status" value="1"/>
</dbReference>
<proteinExistence type="predicted"/>
<name>A0A382N3U2_9ZZZZ</name>
<dbReference type="InterPro" id="IPR002060">
    <property type="entry name" value="Squ/phyt_synthse"/>
</dbReference>
<accession>A0A382N3U2</accession>